<feature type="region of interest" description="Disordered" evidence="1">
    <location>
        <begin position="115"/>
        <end position="153"/>
    </location>
</feature>
<keyword evidence="4" id="KW-1185">Reference proteome</keyword>
<dbReference type="AlphaFoldDB" id="A0A518JLQ3"/>
<protein>
    <recommendedName>
        <fullName evidence="5">SbsA Ig-like domain-containing protein</fullName>
    </recommendedName>
</protein>
<evidence type="ECO:0000313" key="3">
    <source>
        <dbReference type="EMBL" id="QDV66480.1"/>
    </source>
</evidence>
<reference evidence="3 4" key="1">
    <citation type="submission" date="2019-02" db="EMBL/GenBank/DDBJ databases">
        <title>Deep-cultivation of Planctomycetes and their phenomic and genomic characterization uncovers novel biology.</title>
        <authorList>
            <person name="Wiegand S."/>
            <person name="Jogler M."/>
            <person name="Boedeker C."/>
            <person name="Pinto D."/>
            <person name="Vollmers J."/>
            <person name="Rivas-Marin E."/>
            <person name="Kohn T."/>
            <person name="Peeters S.H."/>
            <person name="Heuer A."/>
            <person name="Rast P."/>
            <person name="Oberbeckmann S."/>
            <person name="Bunk B."/>
            <person name="Jeske O."/>
            <person name="Meyerdierks A."/>
            <person name="Storesund J.E."/>
            <person name="Kallscheuer N."/>
            <person name="Luecker S."/>
            <person name="Lage O.M."/>
            <person name="Pohl T."/>
            <person name="Merkel B.J."/>
            <person name="Hornburger P."/>
            <person name="Mueller R.-W."/>
            <person name="Bruemmer F."/>
            <person name="Labrenz M."/>
            <person name="Spormann A.M."/>
            <person name="Op den Camp H."/>
            <person name="Overmann J."/>
            <person name="Amann R."/>
            <person name="Jetten M.S.M."/>
            <person name="Mascher T."/>
            <person name="Medema M.H."/>
            <person name="Devos D.P."/>
            <person name="Kaster A.-K."/>
            <person name="Ovreas L."/>
            <person name="Rohde M."/>
            <person name="Galperin M.Y."/>
            <person name="Jogler C."/>
        </authorList>
    </citation>
    <scope>NUCLEOTIDE SEQUENCE [LARGE SCALE GENOMIC DNA]</scope>
    <source>
        <strain evidence="3 4">Poly24</strain>
    </source>
</reference>
<dbReference type="Proteomes" id="UP000315082">
    <property type="component" value="Chromosome"/>
</dbReference>
<evidence type="ECO:0000256" key="1">
    <source>
        <dbReference type="SAM" id="MobiDB-lite"/>
    </source>
</evidence>
<evidence type="ECO:0000256" key="2">
    <source>
        <dbReference type="SAM" id="SignalP"/>
    </source>
</evidence>
<keyword evidence="2" id="KW-0732">Signal</keyword>
<dbReference type="RefSeq" id="WP_145089099.1">
    <property type="nucleotide sequence ID" value="NZ_CP036348.1"/>
</dbReference>
<gene>
    <name evidence="3" type="ORF">Poly24_01660</name>
</gene>
<organism evidence="3 4">
    <name type="scientific">Rosistilla carotiformis</name>
    <dbReference type="NCBI Taxonomy" id="2528017"/>
    <lineage>
        <taxon>Bacteria</taxon>
        <taxon>Pseudomonadati</taxon>
        <taxon>Planctomycetota</taxon>
        <taxon>Planctomycetia</taxon>
        <taxon>Pirellulales</taxon>
        <taxon>Pirellulaceae</taxon>
        <taxon>Rosistilla</taxon>
    </lineage>
</organism>
<evidence type="ECO:0008006" key="5">
    <source>
        <dbReference type="Google" id="ProtNLM"/>
    </source>
</evidence>
<feature type="signal peptide" evidence="2">
    <location>
        <begin position="1"/>
        <end position="29"/>
    </location>
</feature>
<feature type="compositionally biased region" description="Gly residues" evidence="1">
    <location>
        <begin position="129"/>
        <end position="147"/>
    </location>
</feature>
<feature type="chain" id="PRO_5022179139" description="SbsA Ig-like domain-containing protein" evidence="2">
    <location>
        <begin position="30"/>
        <end position="538"/>
    </location>
</feature>
<dbReference type="OrthoDB" id="277935at2"/>
<dbReference type="EMBL" id="CP036348">
    <property type="protein sequence ID" value="QDV66480.1"/>
    <property type="molecule type" value="Genomic_DNA"/>
</dbReference>
<accession>A0A518JLQ3</accession>
<dbReference type="KEGG" id="rcf:Poly24_01660"/>
<proteinExistence type="predicted"/>
<sequence length="538" mass="59014" precursor="true">MNGKNNWRATALGFAAIMMVSGSGAQAFAAATNLAGTRNAKTIDLAWIHDNVATAYTVVVALDAKFTVLDNSVSVKPSNPVQPRNGRPIVTATLTKIRPNVTYYVRVSDNANLSDDPVQVFPPLSQNNGNGGQGNGGQGNGGSGNSGSGFSSGSTGIALGGTQALDPLAERMNAAAAYLAAEGEYLRAQGEYLNMYAEARQKIADAVDKELDNWKKHVVTHFERREENMRGRMRIKDLYDMQADQTLRFRDTSMRRTYETYKNHPELTRHAVASGRALNFMLDRFAGTPIGYGIPLQETFQTNQPTTRWQLTTAMHHQLRVKTQNHGGGHSEFRLDQPTAIAFDWPVAFMSPSFEPHIQGIDHLQQQLTRVTGDPVAQRALVFSFQDAVAELTRTFYRHYPAKTWGSYDSRTILHLKRAEDFLSQKSNELARYSENPALISQRSSQFDPQTDGKDAGTLIAWMSRNGLTFVKPQPGDEAAYHTLFSMMLELYALYGEPAADVAKTDLPVKPPVVNEAVPAAGGAAAEAEQAVNNLIKT</sequence>
<name>A0A518JLQ3_9BACT</name>
<evidence type="ECO:0000313" key="4">
    <source>
        <dbReference type="Proteomes" id="UP000315082"/>
    </source>
</evidence>